<dbReference type="Gene3D" id="3.40.50.150">
    <property type="entry name" value="Vaccinia Virus protein VP39"/>
    <property type="match status" value="1"/>
</dbReference>
<name>K9VM65_9CYAN</name>
<dbReference type="OrthoDB" id="9811589at2"/>
<evidence type="ECO:0000313" key="4">
    <source>
        <dbReference type="Proteomes" id="UP000010478"/>
    </source>
</evidence>
<reference evidence="3 4" key="1">
    <citation type="submission" date="2012-05" db="EMBL/GenBank/DDBJ databases">
        <title>Finished chromosome of genome of Oscillatoria sp. PCC 7112.</title>
        <authorList>
            <consortium name="US DOE Joint Genome Institute"/>
            <person name="Gugger M."/>
            <person name="Coursin T."/>
            <person name="Rippka R."/>
            <person name="Tandeau De Marsac N."/>
            <person name="Huntemann M."/>
            <person name="Wei C.-L."/>
            <person name="Han J."/>
            <person name="Detter J.C."/>
            <person name="Han C."/>
            <person name="Tapia R."/>
            <person name="Davenport K."/>
            <person name="Daligault H."/>
            <person name="Erkkila T."/>
            <person name="Gu W."/>
            <person name="Munk A.C.C."/>
            <person name="Teshima H."/>
            <person name="Xu Y."/>
            <person name="Chain P."/>
            <person name="Chen A."/>
            <person name="Krypides N."/>
            <person name="Mavromatis K."/>
            <person name="Markowitz V."/>
            <person name="Szeto E."/>
            <person name="Ivanova N."/>
            <person name="Mikhailova N."/>
            <person name="Ovchinnikova G."/>
            <person name="Pagani I."/>
            <person name="Pati A."/>
            <person name="Goodwin L."/>
            <person name="Peters L."/>
            <person name="Pitluck S."/>
            <person name="Woyke T."/>
            <person name="Kerfeld C."/>
        </authorList>
    </citation>
    <scope>NUCLEOTIDE SEQUENCE [LARGE SCALE GENOMIC DNA]</scope>
    <source>
        <strain evidence="3 4">PCC 7112</strain>
    </source>
</reference>
<evidence type="ECO:0000256" key="1">
    <source>
        <dbReference type="NCBIfam" id="TIGR02021"/>
    </source>
</evidence>
<accession>K9VM65</accession>
<dbReference type="STRING" id="179408.Osc7112_4234"/>
<dbReference type="AlphaFoldDB" id="K9VM65"/>
<dbReference type="GO" id="GO:0046406">
    <property type="term" value="F:magnesium protoporphyrin IX methyltransferase activity"/>
    <property type="evidence" value="ECO:0007669"/>
    <property type="project" value="UniProtKB-UniRule"/>
</dbReference>
<sequence length="228" mass="25091">MNFVDDKTIVRQYFNSTGFDRWQRIYGEGQVNKVQLDIRTGHQKTVDTVIEWLQADGNLPGLCVCDAGCGVGSLSIPLADAGAIVCASDISEKMVAEAYDRATAVPGKLYNISFAAQDLEALTGKFHTVICLDVLIHYPQDKAAKMIAHLSSIAESRLILSFAPKTLALTALKKIGELFPGPSKTTRAYQHREADIIKILENNGFVINRTAMTSTSFYYSRLVEAVRK</sequence>
<dbReference type="EC" id="2.1.1.11" evidence="1"/>
<evidence type="ECO:0000259" key="2">
    <source>
        <dbReference type="Pfam" id="PF07109"/>
    </source>
</evidence>
<dbReference type="InterPro" id="IPR029063">
    <property type="entry name" value="SAM-dependent_MTases_sf"/>
</dbReference>
<dbReference type="GO" id="GO:0032259">
    <property type="term" value="P:methylation"/>
    <property type="evidence" value="ECO:0007669"/>
    <property type="project" value="UniProtKB-KW"/>
</dbReference>
<keyword evidence="4" id="KW-1185">Reference proteome</keyword>
<dbReference type="PATRIC" id="fig|179408.3.peg.5257"/>
<dbReference type="InterPro" id="IPR010940">
    <property type="entry name" value="Mg_prot_MeTrfase_C"/>
</dbReference>
<dbReference type="GO" id="GO:0015995">
    <property type="term" value="P:chlorophyll biosynthetic process"/>
    <property type="evidence" value="ECO:0007669"/>
    <property type="project" value="UniProtKB-UniRule"/>
</dbReference>
<proteinExistence type="predicted"/>
<dbReference type="RefSeq" id="WP_015177801.1">
    <property type="nucleotide sequence ID" value="NC_019729.1"/>
</dbReference>
<dbReference type="Proteomes" id="UP000010478">
    <property type="component" value="Chromosome"/>
</dbReference>
<dbReference type="SUPFAM" id="SSF53335">
    <property type="entry name" value="S-adenosyl-L-methionine-dependent methyltransferases"/>
    <property type="match status" value="1"/>
</dbReference>
<dbReference type="Pfam" id="PF07109">
    <property type="entry name" value="Mg-por_mtran_C"/>
    <property type="match status" value="1"/>
</dbReference>
<evidence type="ECO:0000313" key="3">
    <source>
        <dbReference type="EMBL" id="AFZ08557.1"/>
    </source>
</evidence>
<protein>
    <recommendedName>
        <fullName evidence="1">Magnesium protoporphyrin IX methyltransferase</fullName>
        <ecNumber evidence="1">2.1.1.11</ecNumber>
    </recommendedName>
</protein>
<feature type="domain" description="Magnesium-protoporphyrin IX methyltransferase C-terminal" evidence="2">
    <location>
        <begin position="131"/>
        <end position="227"/>
    </location>
</feature>
<gene>
    <name evidence="3" type="ORF">Osc7112_4234</name>
</gene>
<keyword evidence="3" id="KW-0808">Transferase</keyword>
<dbReference type="InterPro" id="IPR010251">
    <property type="entry name" value="Mg_prot_MeTrfase"/>
</dbReference>
<dbReference type="EMBL" id="CP003614">
    <property type="protein sequence ID" value="AFZ08557.1"/>
    <property type="molecule type" value="Genomic_DNA"/>
</dbReference>
<keyword evidence="3" id="KW-0489">Methyltransferase</keyword>
<dbReference type="NCBIfam" id="TIGR02021">
    <property type="entry name" value="BchM-ChlM"/>
    <property type="match status" value="1"/>
</dbReference>
<dbReference type="PROSITE" id="PS51556">
    <property type="entry name" value="SAM_MT_MG_PIX"/>
    <property type="match status" value="1"/>
</dbReference>
<dbReference type="CDD" id="cd02440">
    <property type="entry name" value="AdoMet_MTases"/>
    <property type="match status" value="1"/>
</dbReference>
<organism evidence="3 4">
    <name type="scientific">Phormidium nigroviride PCC 7112</name>
    <dbReference type="NCBI Taxonomy" id="179408"/>
    <lineage>
        <taxon>Bacteria</taxon>
        <taxon>Bacillati</taxon>
        <taxon>Cyanobacteriota</taxon>
        <taxon>Cyanophyceae</taxon>
        <taxon>Oscillatoriophycideae</taxon>
        <taxon>Oscillatoriales</taxon>
        <taxon>Oscillatoriaceae</taxon>
        <taxon>Phormidium</taxon>
    </lineage>
</organism>
<dbReference type="HOGENOM" id="CLU_066342_1_0_3"/>
<dbReference type="eggNOG" id="COG2227">
    <property type="taxonomic scope" value="Bacteria"/>
</dbReference>
<dbReference type="KEGG" id="oni:Osc7112_4234"/>